<evidence type="ECO:0000256" key="6">
    <source>
        <dbReference type="ARBA" id="ARBA00022989"/>
    </source>
</evidence>
<keyword evidence="7 9" id="KW-0472">Membrane</keyword>
<dbReference type="InterPro" id="IPR038081">
    <property type="entry name" value="CalX-like_sf"/>
</dbReference>
<evidence type="ECO:0000256" key="7">
    <source>
        <dbReference type="ARBA" id="ARBA00023136"/>
    </source>
</evidence>
<feature type="transmembrane region" description="Helical" evidence="9">
    <location>
        <begin position="300"/>
        <end position="321"/>
    </location>
</feature>
<gene>
    <name evidence="11" type="ORF">C1SCF055_LOCUS4594</name>
</gene>
<keyword evidence="5" id="KW-0106">Calcium</keyword>
<keyword evidence="14" id="KW-1185">Reference proteome</keyword>
<evidence type="ECO:0000256" key="1">
    <source>
        <dbReference type="ARBA" id="ARBA00004141"/>
    </source>
</evidence>
<dbReference type="InterPro" id="IPR039421">
    <property type="entry name" value="Type_1_exporter"/>
</dbReference>
<feature type="region of interest" description="Disordered" evidence="8">
    <location>
        <begin position="84"/>
        <end position="103"/>
    </location>
</feature>
<evidence type="ECO:0000256" key="2">
    <source>
        <dbReference type="ARBA" id="ARBA00022692"/>
    </source>
</evidence>
<dbReference type="Gene3D" id="1.20.1560.10">
    <property type="entry name" value="ABC transporter type 1, transmembrane domain"/>
    <property type="match status" value="1"/>
</dbReference>
<dbReference type="OrthoDB" id="424810at2759"/>
<reference evidence="12" key="2">
    <citation type="submission" date="2024-04" db="EMBL/GenBank/DDBJ databases">
        <authorList>
            <person name="Chen Y."/>
            <person name="Shah S."/>
            <person name="Dougan E. K."/>
            <person name="Thang M."/>
            <person name="Chan C."/>
        </authorList>
    </citation>
    <scope>NUCLEOTIDE SEQUENCE [LARGE SCALE GENOMIC DNA]</scope>
</reference>
<dbReference type="SUPFAM" id="SSF52540">
    <property type="entry name" value="P-loop containing nucleoside triphosphate hydrolases"/>
    <property type="match status" value="1"/>
</dbReference>
<dbReference type="InterPro" id="IPR027417">
    <property type="entry name" value="P-loop_NTPase"/>
</dbReference>
<feature type="transmembrane region" description="Helical" evidence="9">
    <location>
        <begin position="341"/>
        <end position="361"/>
    </location>
</feature>
<evidence type="ECO:0000256" key="4">
    <source>
        <dbReference type="ARBA" id="ARBA00022737"/>
    </source>
</evidence>
<dbReference type="Gene3D" id="2.60.40.2030">
    <property type="match status" value="1"/>
</dbReference>
<feature type="transmembrane region" description="Helical" evidence="9">
    <location>
        <begin position="451"/>
        <end position="470"/>
    </location>
</feature>
<protein>
    <submittedName>
        <fullName evidence="13">ABC transmembrane type-1 domain-containing protein</fullName>
    </submittedName>
</protein>
<sequence>MVWESSSQTAPYSQLRTQSLVSIHEVDGMGVTWSPTEDPVSRDERRAALSWLLQSPDAEVRNVLGILAERKSWLLMQALDDVKKAGASPRPHAPREPTPRTHQYSNRSLLVAPSTSIRRTVLDPTGGSMSDQVSHKRSEPSWENCTVQFSSPVYLVGEESEEVVLDVIRVGPTNRKCEVEVHTASGSAKEGEEFRAEHLTLSFEPDEVLKSVHVELFDNTRWDTHMEFSAKLMNPLGAVLGEYLSETHVRIIDDDWFPSNRFKEEIENNDFEHVREKLLTDYIYRNLSDPLIRIGTIKMILVGAFDSFFMMSKLLVHLYILQFVVRVDFPETELLLVQDRLGSLYLAMAFLLSLFGVQHWFHYITPTWRVAGLCRRVLQHGVLSAFLVYNEESRNHVDNGQIVMAMVYDVPNLVTNGYMHLVNLMNSAGKLLIILAFQIFVPPLMGKRPTLLGLGPALLIPGITYIFLTFRAQSQTKNLREAENKESELISHVTETVRTFRLISDFGKSSSVLEKFLEKIGAYNATILASLQLGGNNAKFVEWLTMLSISLYTIWGGVEVINGELELALYVTNIGVFNAAGAAATDLCHVLLEMQKVTPSLERLVRYINMPTDLPKRMDLERHRRVATSRLAAETRDDMGPGFVLERLPIIISELEFAYPGKLPRSFGGRMEMPQGQVLAVAGKCGQGKSTLIRMLAGRNLPKLCSEDSLFFIPSHIKVLYVPHTPLFIHGTLYENLIYGVSGKKGRDDNMDRVLNICERLMLPPVVLNEIMKHEVIEHDWSSKLSSTQCQALLLARAFIANPELMCLEKPTEQFPKDQAENICALLKEHVQGRGLEVEDEKMALRRPRTCIFSTIRLKCIHTADTAYIVNRDVGIRIMPGKDVTESHLAFRE</sequence>
<dbReference type="GO" id="GO:0007154">
    <property type="term" value="P:cell communication"/>
    <property type="evidence" value="ECO:0007669"/>
    <property type="project" value="InterPro"/>
</dbReference>
<evidence type="ECO:0000256" key="9">
    <source>
        <dbReference type="SAM" id="Phobius"/>
    </source>
</evidence>
<accession>A0A9P1FJ17</accession>
<evidence type="ECO:0000313" key="11">
    <source>
        <dbReference type="EMBL" id="CAI3976370.1"/>
    </source>
</evidence>
<feature type="domain" description="ABC transporter" evidence="10">
    <location>
        <begin position="650"/>
        <end position="891"/>
    </location>
</feature>
<evidence type="ECO:0000256" key="5">
    <source>
        <dbReference type="ARBA" id="ARBA00022837"/>
    </source>
</evidence>
<dbReference type="GO" id="GO:0034040">
    <property type="term" value="F:ATPase-coupled lipid transmembrane transporter activity"/>
    <property type="evidence" value="ECO:0007669"/>
    <property type="project" value="TreeGrafter"/>
</dbReference>
<name>A0A9P1FJ17_9DINO</name>
<evidence type="ECO:0000313" key="14">
    <source>
        <dbReference type="Proteomes" id="UP001152797"/>
    </source>
</evidence>
<dbReference type="SUPFAM" id="SSF141072">
    <property type="entry name" value="CalX-like"/>
    <property type="match status" value="1"/>
</dbReference>
<dbReference type="PANTHER" id="PTHR24221">
    <property type="entry name" value="ATP-BINDING CASSETTE SUB-FAMILY B"/>
    <property type="match status" value="1"/>
</dbReference>
<dbReference type="EMBL" id="CAMXCT020000265">
    <property type="protein sequence ID" value="CAL1129745.1"/>
    <property type="molecule type" value="Genomic_DNA"/>
</dbReference>
<dbReference type="SUPFAM" id="SSF90123">
    <property type="entry name" value="ABC transporter transmembrane region"/>
    <property type="match status" value="1"/>
</dbReference>
<dbReference type="PANTHER" id="PTHR24221:SF654">
    <property type="entry name" value="ATP-BINDING CASSETTE SUB-FAMILY B MEMBER 6"/>
    <property type="match status" value="1"/>
</dbReference>
<dbReference type="EMBL" id="CAMXCT030000265">
    <property type="protein sequence ID" value="CAL4763682.1"/>
    <property type="molecule type" value="Genomic_DNA"/>
</dbReference>
<comment type="subcellular location">
    <subcellularLocation>
        <location evidence="1">Membrane</location>
        <topology evidence="1">Multi-pass membrane protein</topology>
    </subcellularLocation>
</comment>
<dbReference type="Gene3D" id="3.40.50.300">
    <property type="entry name" value="P-loop containing nucleotide triphosphate hydrolases"/>
    <property type="match status" value="1"/>
</dbReference>
<dbReference type="Pfam" id="PF00005">
    <property type="entry name" value="ABC_tran"/>
    <property type="match status" value="1"/>
</dbReference>
<dbReference type="GO" id="GO:0016887">
    <property type="term" value="F:ATP hydrolysis activity"/>
    <property type="evidence" value="ECO:0007669"/>
    <property type="project" value="InterPro"/>
</dbReference>
<dbReference type="GO" id="GO:0005524">
    <property type="term" value="F:ATP binding"/>
    <property type="evidence" value="ECO:0007669"/>
    <property type="project" value="InterPro"/>
</dbReference>
<evidence type="ECO:0000313" key="12">
    <source>
        <dbReference type="EMBL" id="CAL1129745.1"/>
    </source>
</evidence>
<evidence type="ECO:0000313" key="13">
    <source>
        <dbReference type="EMBL" id="CAL4763682.1"/>
    </source>
</evidence>
<keyword evidence="6 9" id="KW-1133">Transmembrane helix</keyword>
<dbReference type="InterPro" id="IPR036640">
    <property type="entry name" value="ABC1_TM_sf"/>
</dbReference>
<evidence type="ECO:0000256" key="3">
    <source>
        <dbReference type="ARBA" id="ARBA00022729"/>
    </source>
</evidence>
<dbReference type="AlphaFoldDB" id="A0A9P1FJ17"/>
<keyword evidence="4" id="KW-0677">Repeat</keyword>
<evidence type="ECO:0000256" key="8">
    <source>
        <dbReference type="SAM" id="MobiDB-lite"/>
    </source>
</evidence>
<dbReference type="Proteomes" id="UP001152797">
    <property type="component" value="Unassembled WGS sequence"/>
</dbReference>
<proteinExistence type="predicted"/>
<comment type="caution">
    <text evidence="11">The sequence shown here is derived from an EMBL/GenBank/DDBJ whole genome shotgun (WGS) entry which is preliminary data.</text>
</comment>
<dbReference type="GO" id="GO:0016020">
    <property type="term" value="C:membrane"/>
    <property type="evidence" value="ECO:0007669"/>
    <property type="project" value="UniProtKB-SubCell"/>
</dbReference>
<dbReference type="Pfam" id="PF03160">
    <property type="entry name" value="Calx-beta"/>
    <property type="match status" value="1"/>
</dbReference>
<keyword evidence="3" id="KW-0732">Signal</keyword>
<organism evidence="11">
    <name type="scientific">Cladocopium goreaui</name>
    <dbReference type="NCBI Taxonomy" id="2562237"/>
    <lineage>
        <taxon>Eukaryota</taxon>
        <taxon>Sar</taxon>
        <taxon>Alveolata</taxon>
        <taxon>Dinophyceae</taxon>
        <taxon>Suessiales</taxon>
        <taxon>Symbiodiniaceae</taxon>
        <taxon>Cladocopium</taxon>
    </lineage>
</organism>
<evidence type="ECO:0000259" key="10">
    <source>
        <dbReference type="PROSITE" id="PS50893"/>
    </source>
</evidence>
<feature type="transmembrane region" description="Helical" evidence="9">
    <location>
        <begin position="428"/>
        <end position="445"/>
    </location>
</feature>
<dbReference type="InterPro" id="IPR003439">
    <property type="entry name" value="ABC_transporter-like_ATP-bd"/>
</dbReference>
<dbReference type="EMBL" id="CAMXCT010000265">
    <property type="protein sequence ID" value="CAI3976370.1"/>
    <property type="molecule type" value="Genomic_DNA"/>
</dbReference>
<dbReference type="InterPro" id="IPR003644">
    <property type="entry name" value="Calx_beta"/>
</dbReference>
<keyword evidence="2 9" id="KW-0812">Transmembrane</keyword>
<dbReference type="PROSITE" id="PS50893">
    <property type="entry name" value="ABC_TRANSPORTER_2"/>
    <property type="match status" value="1"/>
</dbReference>
<reference evidence="11" key="1">
    <citation type="submission" date="2022-10" db="EMBL/GenBank/DDBJ databases">
        <authorList>
            <person name="Chen Y."/>
            <person name="Dougan E. K."/>
            <person name="Chan C."/>
            <person name="Rhodes N."/>
            <person name="Thang M."/>
        </authorList>
    </citation>
    <scope>NUCLEOTIDE SEQUENCE</scope>
</reference>